<organism evidence="2 3">
    <name type="scientific">Channa argus</name>
    <name type="common">Northern snakehead</name>
    <name type="synonym">Ophicephalus argus</name>
    <dbReference type="NCBI Taxonomy" id="215402"/>
    <lineage>
        <taxon>Eukaryota</taxon>
        <taxon>Metazoa</taxon>
        <taxon>Chordata</taxon>
        <taxon>Craniata</taxon>
        <taxon>Vertebrata</taxon>
        <taxon>Euteleostomi</taxon>
        <taxon>Actinopterygii</taxon>
        <taxon>Neopterygii</taxon>
        <taxon>Teleostei</taxon>
        <taxon>Neoteleostei</taxon>
        <taxon>Acanthomorphata</taxon>
        <taxon>Anabantaria</taxon>
        <taxon>Anabantiformes</taxon>
        <taxon>Channoidei</taxon>
        <taxon>Channidae</taxon>
        <taxon>Channa</taxon>
    </lineage>
</organism>
<name>A0A6G1QK92_CHAAH</name>
<keyword evidence="3" id="KW-1185">Reference proteome</keyword>
<protein>
    <submittedName>
        <fullName evidence="2">Uncharacterized protein</fullName>
    </submittedName>
</protein>
<feature type="region of interest" description="Disordered" evidence="1">
    <location>
        <begin position="145"/>
        <end position="174"/>
    </location>
</feature>
<evidence type="ECO:0000313" key="2">
    <source>
        <dbReference type="EMBL" id="KAF3703101.1"/>
    </source>
</evidence>
<feature type="region of interest" description="Disordered" evidence="1">
    <location>
        <begin position="191"/>
        <end position="228"/>
    </location>
</feature>
<dbReference type="Proteomes" id="UP000503349">
    <property type="component" value="Chromosome 18"/>
</dbReference>
<accession>A0A6G1QK92</accession>
<gene>
    <name evidence="2" type="ORF">EXN66_Car018789</name>
</gene>
<feature type="compositionally biased region" description="Basic and acidic residues" evidence="1">
    <location>
        <begin position="197"/>
        <end position="211"/>
    </location>
</feature>
<evidence type="ECO:0000256" key="1">
    <source>
        <dbReference type="SAM" id="MobiDB-lite"/>
    </source>
</evidence>
<reference evidence="3" key="2">
    <citation type="submission" date="2019-02" db="EMBL/GenBank/DDBJ databases">
        <title>Opniocepnalus argus Var Kimnra genome.</title>
        <authorList>
            <person name="Zhou C."/>
            <person name="Xiao S."/>
        </authorList>
    </citation>
    <scope>NUCLEOTIDE SEQUENCE [LARGE SCALE GENOMIC DNA]</scope>
</reference>
<feature type="region of interest" description="Disordered" evidence="1">
    <location>
        <begin position="486"/>
        <end position="523"/>
    </location>
</feature>
<feature type="region of interest" description="Disordered" evidence="1">
    <location>
        <begin position="102"/>
        <end position="132"/>
    </location>
</feature>
<reference evidence="2 3" key="1">
    <citation type="submission" date="2019-02" db="EMBL/GenBank/DDBJ databases">
        <title>Opniocepnalus argus genome.</title>
        <authorList>
            <person name="Zhou C."/>
            <person name="Xiao S."/>
        </authorList>
    </citation>
    <scope>NUCLEOTIDE SEQUENCE [LARGE SCALE GENOMIC DNA]</scope>
    <source>
        <strain evidence="2">OARG1902GOOAL</strain>
        <tissue evidence="2">Muscle</tissue>
    </source>
</reference>
<feature type="compositionally biased region" description="Polar residues" evidence="1">
    <location>
        <begin position="102"/>
        <end position="115"/>
    </location>
</feature>
<sequence>MTLSVTADLMRHRSVCKRNRALTCCSTLGCNRGPSSPSKSSRTSNCEEEGLAETLKQVQVDRFGLTDLKETLKALDDSCEIRWLTELLSLCLECPALMNMGNQQGTKLRSSTESGRASPKPPRIQIPRKRRRKAEGIVYAGTRQHNLKGTPKTPQRPAKARRITKPQITSSPMSEDWDFEENRAIIGTATTRRKRVKDREERRASLWEGRSKGLQSQCGGEQQPDASANIPRFYSEKAPVCVREDSCVQGERVLTDSDADLSEYDNDIYAKSNSQTSRSVGEALLSQSASQKYQEKKAEAVGKRPGQWSVEEMGKWAAAQRVLGKIAEVERIIRRVSFTNSEWSKESGEGGGEHQCISNGCPGEYPLQILQPSRRDAQFRTQGRESNEDKPLLVEDLWTLAEALSQSLHQTQSACESVTEAQRLTSDFSKVPINPSPDPSPSLSAILAATPRASSSFDRMSPIISPLFMSTVSSPGLHQLSAPLNLTDQREPDTSESHTGGTVEDWWVSRGPGTAVSSGTENEQRMNLTQTNLRANEQGQTQTFRCTSDASQDDLLTSDEALERQEQIWQQEVEESLSFCRSLSHPFRLKQGDFSRITAPVDDLSDRPTSPLPEFRLTGPARRCHKQRLKTPSAFNY</sequence>
<evidence type="ECO:0000313" key="3">
    <source>
        <dbReference type="Proteomes" id="UP000503349"/>
    </source>
</evidence>
<dbReference type="EMBL" id="CM015729">
    <property type="protein sequence ID" value="KAF3703101.1"/>
    <property type="molecule type" value="Genomic_DNA"/>
</dbReference>
<feature type="compositionally biased region" description="Polar residues" evidence="1">
    <location>
        <begin position="213"/>
        <end position="226"/>
    </location>
</feature>
<dbReference type="AlphaFoldDB" id="A0A6G1QK92"/>
<proteinExistence type="predicted"/>